<dbReference type="SUPFAM" id="SSF53474">
    <property type="entry name" value="alpha/beta-Hydrolases"/>
    <property type="match status" value="1"/>
</dbReference>
<dbReference type="AlphaFoldDB" id="A0A7S2GLX2"/>
<evidence type="ECO:0000313" key="2">
    <source>
        <dbReference type="EMBL" id="CAD9457514.1"/>
    </source>
</evidence>
<feature type="region of interest" description="Disordered" evidence="1">
    <location>
        <begin position="21"/>
        <end position="40"/>
    </location>
</feature>
<dbReference type="InterPro" id="IPR029058">
    <property type="entry name" value="AB_hydrolase_fold"/>
</dbReference>
<reference evidence="2" key="1">
    <citation type="submission" date="2021-01" db="EMBL/GenBank/DDBJ databases">
        <authorList>
            <person name="Corre E."/>
            <person name="Pelletier E."/>
            <person name="Niang G."/>
            <person name="Scheremetjew M."/>
            <person name="Finn R."/>
            <person name="Kale V."/>
            <person name="Holt S."/>
            <person name="Cochrane G."/>
            <person name="Meng A."/>
            <person name="Brown T."/>
            <person name="Cohen L."/>
        </authorList>
    </citation>
    <scope>NUCLEOTIDE SEQUENCE</scope>
    <source>
        <strain evidence="2">UTEX LB 985</strain>
    </source>
</reference>
<accession>A0A7S2GLX2</accession>
<evidence type="ECO:0000256" key="1">
    <source>
        <dbReference type="SAM" id="MobiDB-lite"/>
    </source>
</evidence>
<organism evidence="2">
    <name type="scientific">Haptolina brevifila</name>
    <dbReference type="NCBI Taxonomy" id="156173"/>
    <lineage>
        <taxon>Eukaryota</taxon>
        <taxon>Haptista</taxon>
        <taxon>Haptophyta</taxon>
        <taxon>Prymnesiophyceae</taxon>
        <taxon>Prymnesiales</taxon>
        <taxon>Prymnesiaceae</taxon>
        <taxon>Haptolina</taxon>
    </lineage>
</organism>
<dbReference type="EMBL" id="HBGU01033661">
    <property type="protein sequence ID" value="CAD9457514.1"/>
    <property type="molecule type" value="Transcribed_RNA"/>
</dbReference>
<proteinExistence type="predicted"/>
<sequence length="142" mass="15277">MLEARKDQHLVSRLAAAIAIADSNPDETHTPNGNPKPSEAPWGFPVAIFGAIHDGLTPPNATLSIHAAWGHRRSQLVWFPTGHWPNLAREAGAQFHTAAADFLRSAHLPPALLTESTSLQQTIEAWDAPSPPSMQGLSCILL</sequence>
<protein>
    <submittedName>
        <fullName evidence="2">Uncharacterized protein</fullName>
    </submittedName>
</protein>
<name>A0A7S2GLX2_9EUKA</name>
<gene>
    <name evidence="2" type="ORF">CBRE1094_LOCUS18384</name>
</gene>